<dbReference type="PROSITE" id="PS51819">
    <property type="entry name" value="VOC"/>
    <property type="match status" value="1"/>
</dbReference>
<dbReference type="InterPro" id="IPR004360">
    <property type="entry name" value="Glyas_Fos-R_dOase_dom"/>
</dbReference>
<gene>
    <name evidence="2" type="ORF">BK138_11015</name>
</gene>
<dbReference type="RefSeq" id="WP_076169220.1">
    <property type="nucleotide sequence ID" value="NZ_MRTP01000001.1"/>
</dbReference>
<dbReference type="STRING" id="297318.BK138_11015"/>
<dbReference type="AlphaFoldDB" id="A0A1R1F4N6"/>
<dbReference type="Pfam" id="PF00903">
    <property type="entry name" value="Glyoxalase"/>
    <property type="match status" value="1"/>
</dbReference>
<dbReference type="PANTHER" id="PTHR33993">
    <property type="entry name" value="GLYOXALASE-RELATED"/>
    <property type="match status" value="1"/>
</dbReference>
<name>A0A1R1F4N6_9BACL</name>
<dbReference type="Gene3D" id="3.10.180.10">
    <property type="entry name" value="2,3-Dihydroxybiphenyl 1,2-Dioxygenase, domain 1"/>
    <property type="match status" value="1"/>
</dbReference>
<protein>
    <recommendedName>
        <fullName evidence="1">VOC domain-containing protein</fullName>
    </recommendedName>
</protein>
<dbReference type="EMBL" id="MRTP01000001">
    <property type="protein sequence ID" value="OMF58972.1"/>
    <property type="molecule type" value="Genomic_DNA"/>
</dbReference>
<feature type="domain" description="VOC" evidence="1">
    <location>
        <begin position="6"/>
        <end position="112"/>
    </location>
</feature>
<dbReference type="InterPro" id="IPR037523">
    <property type="entry name" value="VOC_core"/>
</dbReference>
<dbReference type="InterPro" id="IPR029068">
    <property type="entry name" value="Glyas_Bleomycin-R_OHBP_Dase"/>
</dbReference>
<keyword evidence="3" id="KW-1185">Reference proteome</keyword>
<dbReference type="Proteomes" id="UP000187172">
    <property type="component" value="Unassembled WGS sequence"/>
</dbReference>
<accession>A0A1R1F4N6</accession>
<evidence type="ECO:0000313" key="3">
    <source>
        <dbReference type="Proteomes" id="UP000187172"/>
    </source>
</evidence>
<dbReference type="InterPro" id="IPR052164">
    <property type="entry name" value="Anthracycline_SecMetBiosynth"/>
</dbReference>
<comment type="caution">
    <text evidence="2">The sequence shown here is derived from an EMBL/GenBank/DDBJ whole genome shotgun (WGS) entry which is preliminary data.</text>
</comment>
<organism evidence="2 3">
    <name type="scientific">Paenibacillus rhizosphaerae</name>
    <dbReference type="NCBI Taxonomy" id="297318"/>
    <lineage>
        <taxon>Bacteria</taxon>
        <taxon>Bacillati</taxon>
        <taxon>Bacillota</taxon>
        <taxon>Bacilli</taxon>
        <taxon>Bacillales</taxon>
        <taxon>Paenibacillaceae</taxon>
        <taxon>Paenibacillus</taxon>
    </lineage>
</organism>
<evidence type="ECO:0000259" key="1">
    <source>
        <dbReference type="PROSITE" id="PS51819"/>
    </source>
</evidence>
<proteinExistence type="predicted"/>
<evidence type="ECO:0000313" key="2">
    <source>
        <dbReference type="EMBL" id="OMF58972.1"/>
    </source>
</evidence>
<dbReference type="SUPFAM" id="SSF54593">
    <property type="entry name" value="Glyoxalase/Bleomycin resistance protein/Dihydroxybiphenyl dioxygenase"/>
    <property type="match status" value="1"/>
</dbReference>
<sequence length="113" mass="12823">MIPSNKVTWFQLPADDEQRAWCFYGQIFGWSQEEVYANKTTTGAINGEIVRRSGELKEPRLVIRVDDVDGMIERIIHFGGKIIQQRTEITEIGMVYASFEDTEGNAVNIVGNI</sequence>
<reference evidence="2 3" key="1">
    <citation type="submission" date="2016-11" db="EMBL/GenBank/DDBJ databases">
        <title>Paenibacillus species isolates.</title>
        <authorList>
            <person name="Beno S.M."/>
        </authorList>
    </citation>
    <scope>NUCLEOTIDE SEQUENCE [LARGE SCALE GENOMIC DNA]</scope>
    <source>
        <strain evidence="2 3">FSL R5-0378</strain>
    </source>
</reference>